<evidence type="ECO:0000313" key="2">
    <source>
        <dbReference type="EMBL" id="KAF2713909.1"/>
    </source>
</evidence>
<organism evidence="2 3">
    <name type="scientific">Pleomassaria siparia CBS 279.74</name>
    <dbReference type="NCBI Taxonomy" id="1314801"/>
    <lineage>
        <taxon>Eukaryota</taxon>
        <taxon>Fungi</taxon>
        <taxon>Dikarya</taxon>
        <taxon>Ascomycota</taxon>
        <taxon>Pezizomycotina</taxon>
        <taxon>Dothideomycetes</taxon>
        <taxon>Pleosporomycetidae</taxon>
        <taxon>Pleosporales</taxon>
        <taxon>Pleomassariaceae</taxon>
        <taxon>Pleomassaria</taxon>
    </lineage>
</organism>
<keyword evidence="1" id="KW-0732">Signal</keyword>
<dbReference type="AlphaFoldDB" id="A0A6G1KM47"/>
<evidence type="ECO:0000256" key="1">
    <source>
        <dbReference type="SAM" id="SignalP"/>
    </source>
</evidence>
<sequence length="86" mass="9031">MRFPVLLLTLVPLGSAALLRIPGTTVNVVSREIDCASYGSYEPYTGPCETTNCGVSGKNCLDEGSSSCVGFPNVKCPFKGCSCSNF</sequence>
<name>A0A6G1KM47_9PLEO</name>
<gene>
    <name evidence="2" type="ORF">K504DRAFT_498706</name>
</gene>
<reference evidence="2" key="1">
    <citation type="journal article" date="2020" name="Stud. Mycol.">
        <title>101 Dothideomycetes genomes: a test case for predicting lifestyles and emergence of pathogens.</title>
        <authorList>
            <person name="Haridas S."/>
            <person name="Albert R."/>
            <person name="Binder M."/>
            <person name="Bloem J."/>
            <person name="Labutti K."/>
            <person name="Salamov A."/>
            <person name="Andreopoulos B."/>
            <person name="Baker S."/>
            <person name="Barry K."/>
            <person name="Bills G."/>
            <person name="Bluhm B."/>
            <person name="Cannon C."/>
            <person name="Castanera R."/>
            <person name="Culley D."/>
            <person name="Daum C."/>
            <person name="Ezra D."/>
            <person name="Gonzalez J."/>
            <person name="Henrissat B."/>
            <person name="Kuo A."/>
            <person name="Liang C."/>
            <person name="Lipzen A."/>
            <person name="Lutzoni F."/>
            <person name="Magnuson J."/>
            <person name="Mondo S."/>
            <person name="Nolan M."/>
            <person name="Ohm R."/>
            <person name="Pangilinan J."/>
            <person name="Park H.-J."/>
            <person name="Ramirez L."/>
            <person name="Alfaro M."/>
            <person name="Sun H."/>
            <person name="Tritt A."/>
            <person name="Yoshinaga Y."/>
            <person name="Zwiers L.-H."/>
            <person name="Turgeon B."/>
            <person name="Goodwin S."/>
            <person name="Spatafora J."/>
            <person name="Crous P."/>
            <person name="Grigoriev I."/>
        </authorList>
    </citation>
    <scope>NUCLEOTIDE SEQUENCE</scope>
    <source>
        <strain evidence="2">CBS 279.74</strain>
    </source>
</reference>
<accession>A0A6G1KM47</accession>
<evidence type="ECO:0000313" key="3">
    <source>
        <dbReference type="Proteomes" id="UP000799428"/>
    </source>
</evidence>
<dbReference type="Proteomes" id="UP000799428">
    <property type="component" value="Unassembled WGS sequence"/>
</dbReference>
<feature type="signal peptide" evidence="1">
    <location>
        <begin position="1"/>
        <end position="16"/>
    </location>
</feature>
<dbReference type="EMBL" id="MU005765">
    <property type="protein sequence ID" value="KAF2713909.1"/>
    <property type="molecule type" value="Genomic_DNA"/>
</dbReference>
<feature type="chain" id="PRO_5026250431" evidence="1">
    <location>
        <begin position="17"/>
        <end position="86"/>
    </location>
</feature>
<dbReference type="OrthoDB" id="3339017at2759"/>
<proteinExistence type="predicted"/>
<protein>
    <submittedName>
        <fullName evidence="2">Uncharacterized protein</fullName>
    </submittedName>
</protein>
<keyword evidence="3" id="KW-1185">Reference proteome</keyword>